<name>A0A0R3QAP2_9BILA</name>
<organism evidence="4">
    <name type="scientific">Brugia timori</name>
    <dbReference type="NCBI Taxonomy" id="42155"/>
    <lineage>
        <taxon>Eukaryota</taxon>
        <taxon>Metazoa</taxon>
        <taxon>Ecdysozoa</taxon>
        <taxon>Nematoda</taxon>
        <taxon>Chromadorea</taxon>
        <taxon>Rhabditida</taxon>
        <taxon>Spirurina</taxon>
        <taxon>Spiruromorpha</taxon>
        <taxon>Filarioidea</taxon>
        <taxon>Onchocercidae</taxon>
        <taxon>Brugia</taxon>
    </lineage>
</organism>
<evidence type="ECO:0000313" key="2">
    <source>
        <dbReference type="EMBL" id="VDO13195.1"/>
    </source>
</evidence>
<dbReference type="WBParaSite" id="BTMF_0000341101-mRNA-1">
    <property type="protein sequence ID" value="BTMF_0000341101-mRNA-1"/>
    <property type="gene ID" value="BTMF_0000341101"/>
</dbReference>
<feature type="compositionally biased region" description="Low complexity" evidence="1">
    <location>
        <begin position="253"/>
        <end position="317"/>
    </location>
</feature>
<gene>
    <name evidence="2" type="ORF">BTMF_LOCUS2724</name>
</gene>
<evidence type="ECO:0000256" key="1">
    <source>
        <dbReference type="SAM" id="MobiDB-lite"/>
    </source>
</evidence>
<dbReference type="AlphaFoldDB" id="A0A0R3QAP2"/>
<reference evidence="2 3" key="2">
    <citation type="submission" date="2018-11" db="EMBL/GenBank/DDBJ databases">
        <authorList>
            <consortium name="Pathogen Informatics"/>
        </authorList>
    </citation>
    <scope>NUCLEOTIDE SEQUENCE [LARGE SCALE GENOMIC DNA]</scope>
</reference>
<feature type="region of interest" description="Disordered" evidence="1">
    <location>
        <begin position="245"/>
        <end position="327"/>
    </location>
</feature>
<sequence>MNMSQAVTAHHSTGSMQTYQGTSMTHMQHIQMGQPQGVMSPNQQQMAQMQQLQPHQYQAHGKGGVGNSQIHMIGVPTTMQQSHTISQVQQQQAPHQQGVRMNMTSQLGGMQRPGLVGQMQHAQQPMNPPPYGRGAAQQNTCGMSGTAGPSSSYGGNAGQPIMLGQSIPQNSQSQPIMQQGIQNLRAKVYTGQPIDRTALQQDPQVQAILTRFKNAERAEDKDKVLNDLKKMPHLFAAFIKMTNNERSGGDIPQSLNQQQLSAIQQQQQQHQQQQGMIRQPQMVTQQSGQWQQGTVSQQQYYQHQQSQVSQSGQQQPRGPGGQYASMS</sequence>
<accession>A0A0R3QAP2</accession>
<dbReference type="EMBL" id="UZAG01002307">
    <property type="protein sequence ID" value="VDO13195.1"/>
    <property type="molecule type" value="Genomic_DNA"/>
</dbReference>
<dbReference type="STRING" id="42155.A0A0R3QAP2"/>
<proteinExistence type="predicted"/>
<keyword evidence="3" id="KW-1185">Reference proteome</keyword>
<dbReference type="Proteomes" id="UP000280834">
    <property type="component" value="Unassembled WGS sequence"/>
</dbReference>
<reference evidence="4" key="1">
    <citation type="submission" date="2017-02" db="UniProtKB">
        <authorList>
            <consortium name="WormBaseParasite"/>
        </authorList>
    </citation>
    <scope>IDENTIFICATION</scope>
</reference>
<evidence type="ECO:0000313" key="4">
    <source>
        <dbReference type="WBParaSite" id="BTMF_0000341101-mRNA-1"/>
    </source>
</evidence>
<evidence type="ECO:0000313" key="3">
    <source>
        <dbReference type="Proteomes" id="UP000280834"/>
    </source>
</evidence>
<protein>
    <submittedName>
        <fullName evidence="4">Mediator complex subunit 15</fullName>
    </submittedName>
</protein>